<evidence type="ECO:0000313" key="3">
    <source>
        <dbReference type="Proteomes" id="UP000198639"/>
    </source>
</evidence>
<protein>
    <recommendedName>
        <fullName evidence="1">SMODS-associated and fused to various effectors domain-containing protein</fullName>
    </recommendedName>
</protein>
<name>A0A1I1IVX4_9BURK</name>
<accession>A0A1I1IVX4</accession>
<sequence>MTNAVSPLQQGLIVAPLQGTAPISKQRTLDDDDLDVWLKDCHKQKCLVTIVYAKHRCAFYDDSRPSELWPADPGPHSVKSLRLIAQADRLRRVEVAESALQGHATPDPRWSVSALGTDKDDLRKWFKARSALFDTGRGKPLPPAGGRRVWHDAAGRCMFRGCGVDLGRTSLTTELAAAGYLAHIVASDEDGPRGCPTNSHRLSADPENVMLMCDQHHRLIDRIDPDGYSVPVLRDMRREHAEIVRRSLDGLAFPRSKAIAVLGNVAGAWSQASEREIRQAMLDRGLACLPSVRYPIRRTQRDDRDQPDFWRHLLHEHARELDAFVRELGTPQDQDDHFDVLSVFPLHTVPVLLLAGRIVGEARRVEVFQYHRHRSTWRWEEGATPQPRGAFYLEGAGAGRASEVLLTLELTATADDQALPLELDAAVKSGAIPWVRIRAAHPNLSCIGHPDDLEQFNEIARQAIAAVQDGMRASKVHFIGLSPASTLFRFGQMLQAGHHCPYVVYDRPNHTTRFLSAMTIDGQQATDALAPGSGHPVRIQLR</sequence>
<dbReference type="Proteomes" id="UP000198639">
    <property type="component" value="Unassembled WGS sequence"/>
</dbReference>
<dbReference type="OrthoDB" id="9052589at2"/>
<feature type="domain" description="SMODS-associated and fused to various effectors" evidence="1">
    <location>
        <begin position="334"/>
        <end position="520"/>
    </location>
</feature>
<dbReference type="AlphaFoldDB" id="A0A1I1IVX4"/>
<organism evidence="2 3">
    <name type="scientific">Massilia yuzhufengensis</name>
    <dbReference type="NCBI Taxonomy" id="1164594"/>
    <lineage>
        <taxon>Bacteria</taxon>
        <taxon>Pseudomonadati</taxon>
        <taxon>Pseudomonadota</taxon>
        <taxon>Betaproteobacteria</taxon>
        <taxon>Burkholderiales</taxon>
        <taxon>Oxalobacteraceae</taxon>
        <taxon>Telluria group</taxon>
        <taxon>Massilia</taxon>
    </lineage>
</organism>
<dbReference type="InterPro" id="IPR040836">
    <property type="entry name" value="SAVED"/>
</dbReference>
<proteinExistence type="predicted"/>
<reference evidence="3" key="1">
    <citation type="submission" date="2016-10" db="EMBL/GenBank/DDBJ databases">
        <authorList>
            <person name="Varghese N."/>
            <person name="Submissions S."/>
        </authorList>
    </citation>
    <scope>NUCLEOTIDE SEQUENCE [LARGE SCALE GENOMIC DNA]</scope>
    <source>
        <strain evidence="3">CGMCC 1.12041</strain>
    </source>
</reference>
<dbReference type="NCBIfam" id="NF033611">
    <property type="entry name" value="SAVED"/>
    <property type="match status" value="1"/>
</dbReference>
<dbReference type="STRING" id="1164594.SAMN05216204_1066"/>
<evidence type="ECO:0000313" key="2">
    <source>
        <dbReference type="EMBL" id="SFC40041.1"/>
    </source>
</evidence>
<evidence type="ECO:0000259" key="1">
    <source>
        <dbReference type="Pfam" id="PF18145"/>
    </source>
</evidence>
<dbReference type="EMBL" id="FOLD01000006">
    <property type="protein sequence ID" value="SFC40041.1"/>
    <property type="molecule type" value="Genomic_DNA"/>
</dbReference>
<gene>
    <name evidence="2" type="ORF">SAMN05216204_1066</name>
</gene>
<dbReference type="Pfam" id="PF18145">
    <property type="entry name" value="SAVED"/>
    <property type="match status" value="1"/>
</dbReference>
<keyword evidence="3" id="KW-1185">Reference proteome</keyword>